<evidence type="ECO:0000313" key="2">
    <source>
        <dbReference type="Proteomes" id="UP000664859"/>
    </source>
</evidence>
<dbReference type="EMBL" id="JAFCMP010000150">
    <property type="protein sequence ID" value="KAG5184796.1"/>
    <property type="molecule type" value="Genomic_DNA"/>
</dbReference>
<sequence length="334" mass="36880">MIKTRRCWCMVHGVPGRPAWLQQLFRTRLACCTCHIRVTALAVRLEHAMMKLAKLPIVAPKADPGDRLRAIFTIYKKARKRRPIVIIDINEKMEPATLSKLLMAAKQLGFEEKLATFIFVVSASRSALGLTVTTEESRVDGYSAPDFTEDEALAYLAKHLSPFPGMAEFVVQQVGTRAMHLVSLCRKCQGAKSETECRGRVEAYREARIDDARDVLDGFLAIAKKNAAFSKDASVAFFKKLLNGTPVLKDRDARVAFGFDEPDLLLAALAKWHAFAVDPFKHTISMQSHFMQIAIDQYLQAEALGAAGTSELSSCVGIFNGGELCAVLSIGRCI</sequence>
<reference evidence="1" key="1">
    <citation type="submission" date="2021-02" db="EMBL/GenBank/DDBJ databases">
        <title>First Annotated Genome of the Yellow-green Alga Tribonema minus.</title>
        <authorList>
            <person name="Mahan K.M."/>
        </authorList>
    </citation>
    <scope>NUCLEOTIDE SEQUENCE</scope>
    <source>
        <strain evidence="1">UTEX B ZZ1240</strain>
    </source>
</reference>
<protein>
    <submittedName>
        <fullName evidence="1">Uncharacterized protein</fullName>
    </submittedName>
</protein>
<accession>A0A836CIF9</accession>
<comment type="caution">
    <text evidence="1">The sequence shown here is derived from an EMBL/GenBank/DDBJ whole genome shotgun (WGS) entry which is preliminary data.</text>
</comment>
<dbReference type="AlphaFoldDB" id="A0A836CIF9"/>
<evidence type="ECO:0000313" key="1">
    <source>
        <dbReference type="EMBL" id="KAG5184796.1"/>
    </source>
</evidence>
<gene>
    <name evidence="1" type="ORF">JKP88DRAFT_46701</name>
</gene>
<dbReference type="Proteomes" id="UP000664859">
    <property type="component" value="Unassembled WGS sequence"/>
</dbReference>
<organism evidence="1 2">
    <name type="scientific">Tribonema minus</name>
    <dbReference type="NCBI Taxonomy" id="303371"/>
    <lineage>
        <taxon>Eukaryota</taxon>
        <taxon>Sar</taxon>
        <taxon>Stramenopiles</taxon>
        <taxon>Ochrophyta</taxon>
        <taxon>PX clade</taxon>
        <taxon>Xanthophyceae</taxon>
        <taxon>Tribonematales</taxon>
        <taxon>Tribonemataceae</taxon>
        <taxon>Tribonema</taxon>
    </lineage>
</organism>
<proteinExistence type="predicted"/>
<keyword evidence="2" id="KW-1185">Reference proteome</keyword>
<dbReference type="OrthoDB" id="10681387at2759"/>
<name>A0A836CIF9_9STRA</name>